<evidence type="ECO:0000313" key="1">
    <source>
        <dbReference type="EMBL" id="BAG41488.1"/>
    </source>
</evidence>
<protein>
    <submittedName>
        <fullName evidence="1">Uncharacterized protein</fullName>
    </submittedName>
</protein>
<dbReference type="KEGG" id="vg:6369857"/>
<reference evidence="1 2" key="1">
    <citation type="journal article" date="2010" name="Virology">
        <title>A jumbo phage infecting the phytopathogen Ralstonia solanacearum defines a new lineage of the Myoviridae family.</title>
        <authorList>
            <person name="Yamada T."/>
            <person name="Satoh S."/>
            <person name="Ishikawa H."/>
            <person name="Fujiwara A."/>
            <person name="Kawasaki T."/>
            <person name="Fujie M."/>
            <person name="Ogata H."/>
        </authorList>
    </citation>
    <scope>NUCLEOTIDE SEQUENCE [LARGE SCALE GENOMIC DNA]</scope>
</reference>
<organism evidence="1 2">
    <name type="scientific">Ralstonia phage phiRSL1</name>
    <dbReference type="NCBI Taxonomy" id="1980924"/>
    <lineage>
        <taxon>Viruses</taxon>
        <taxon>Duplodnaviria</taxon>
        <taxon>Heunggongvirae</taxon>
        <taxon>Uroviricota</taxon>
        <taxon>Caudoviricetes</taxon>
        <taxon>Mieseafarmvirus</taxon>
        <taxon>Mieseafarmvirus RSL1</taxon>
    </lineage>
</organism>
<dbReference type="EMBL" id="AB366653">
    <property type="protein sequence ID" value="BAG41488.1"/>
    <property type="molecule type" value="Genomic_DNA"/>
</dbReference>
<sequence length="104" mass="11555">MNEFNHLLVQDREGVWAMVVNAKPFRIGKGYSNFAPTLLAEALRVKNLTTGAVIKDRTPEKPWPDPFSVPVASPVMVPKFPMFSSRIGYEADNGFGLGTGKLYR</sequence>
<accession>B2ZXN5</accession>
<name>B2ZXN5_9CAUD</name>
<keyword evidence="2" id="KW-1185">Reference proteome</keyword>
<dbReference type="RefSeq" id="YP_001949918.1">
    <property type="nucleotide sequence ID" value="NC_010811.2"/>
</dbReference>
<dbReference type="GeneID" id="6369857"/>
<dbReference type="Proteomes" id="UP000001034">
    <property type="component" value="Segment"/>
</dbReference>
<evidence type="ECO:0000313" key="2">
    <source>
        <dbReference type="Proteomes" id="UP000001034"/>
    </source>
</evidence>
<proteinExistence type="predicted"/>